<sequence>MFHLILLTSTFTSNCSQADRKHRSQAYWNSLPNWGHIKDFRNRRHVYWFLGRGGKKKSNKYHSASSDFEQQLRKSFSVFESCWSCPVWVFT</sequence>
<evidence type="ECO:0000256" key="1">
    <source>
        <dbReference type="SAM" id="SignalP"/>
    </source>
</evidence>
<evidence type="ECO:0008006" key="4">
    <source>
        <dbReference type="Google" id="ProtNLM"/>
    </source>
</evidence>
<name>A0AAV4XAW7_CAEEX</name>
<keyword evidence="1" id="KW-0732">Signal</keyword>
<evidence type="ECO:0000313" key="2">
    <source>
        <dbReference type="EMBL" id="GIY91079.1"/>
    </source>
</evidence>
<comment type="caution">
    <text evidence="2">The sequence shown here is derived from an EMBL/GenBank/DDBJ whole genome shotgun (WGS) entry which is preliminary data.</text>
</comment>
<evidence type="ECO:0000313" key="3">
    <source>
        <dbReference type="Proteomes" id="UP001054945"/>
    </source>
</evidence>
<dbReference type="AlphaFoldDB" id="A0AAV4XAW7"/>
<proteinExistence type="predicted"/>
<reference evidence="2 3" key="1">
    <citation type="submission" date="2021-06" db="EMBL/GenBank/DDBJ databases">
        <title>Caerostris extrusa draft genome.</title>
        <authorList>
            <person name="Kono N."/>
            <person name="Arakawa K."/>
        </authorList>
    </citation>
    <scope>NUCLEOTIDE SEQUENCE [LARGE SCALE GENOMIC DNA]</scope>
</reference>
<gene>
    <name evidence="2" type="ORF">CEXT_668001</name>
</gene>
<dbReference type="Proteomes" id="UP001054945">
    <property type="component" value="Unassembled WGS sequence"/>
</dbReference>
<keyword evidence="3" id="KW-1185">Reference proteome</keyword>
<organism evidence="2 3">
    <name type="scientific">Caerostris extrusa</name>
    <name type="common">Bark spider</name>
    <name type="synonym">Caerostris bankana</name>
    <dbReference type="NCBI Taxonomy" id="172846"/>
    <lineage>
        <taxon>Eukaryota</taxon>
        <taxon>Metazoa</taxon>
        <taxon>Ecdysozoa</taxon>
        <taxon>Arthropoda</taxon>
        <taxon>Chelicerata</taxon>
        <taxon>Arachnida</taxon>
        <taxon>Araneae</taxon>
        <taxon>Araneomorphae</taxon>
        <taxon>Entelegynae</taxon>
        <taxon>Araneoidea</taxon>
        <taxon>Araneidae</taxon>
        <taxon>Caerostris</taxon>
    </lineage>
</organism>
<feature type="signal peptide" evidence="1">
    <location>
        <begin position="1"/>
        <end position="18"/>
    </location>
</feature>
<feature type="chain" id="PRO_5043674676" description="Secreted protein" evidence="1">
    <location>
        <begin position="19"/>
        <end position="91"/>
    </location>
</feature>
<accession>A0AAV4XAW7</accession>
<protein>
    <recommendedName>
        <fullName evidence="4">Secreted protein</fullName>
    </recommendedName>
</protein>
<dbReference type="EMBL" id="BPLR01017378">
    <property type="protein sequence ID" value="GIY91079.1"/>
    <property type="molecule type" value="Genomic_DNA"/>
</dbReference>